<feature type="region of interest" description="Disordered" evidence="1">
    <location>
        <begin position="37"/>
        <end position="109"/>
    </location>
</feature>
<name>A0A183UHE5_TOXCA</name>
<accession>A0A183UHE5</accession>
<sequence length="109" mass="12295">MADGTIARFHVNQLRKRVLFEGHQNHTEQQWITLLDTFGSPNPAKAAETTSAKISVRPQPSKPPEKSSAAQPPLRRSTLRRAPQVTLEIDPRRKRCQERPRQGGSSHHS</sequence>
<reference evidence="2 3" key="2">
    <citation type="submission" date="2018-11" db="EMBL/GenBank/DDBJ databases">
        <authorList>
            <consortium name="Pathogen Informatics"/>
        </authorList>
    </citation>
    <scope>NUCLEOTIDE SEQUENCE [LARGE SCALE GENOMIC DNA]</scope>
</reference>
<evidence type="ECO:0000313" key="2">
    <source>
        <dbReference type="EMBL" id="VDM39236.1"/>
    </source>
</evidence>
<protein>
    <submittedName>
        <fullName evidence="2 4">Uncharacterized protein</fullName>
    </submittedName>
</protein>
<proteinExistence type="predicted"/>
<dbReference type="Proteomes" id="UP000050794">
    <property type="component" value="Unassembled WGS sequence"/>
</dbReference>
<organism evidence="3 4">
    <name type="scientific">Toxocara canis</name>
    <name type="common">Canine roundworm</name>
    <dbReference type="NCBI Taxonomy" id="6265"/>
    <lineage>
        <taxon>Eukaryota</taxon>
        <taxon>Metazoa</taxon>
        <taxon>Ecdysozoa</taxon>
        <taxon>Nematoda</taxon>
        <taxon>Chromadorea</taxon>
        <taxon>Rhabditida</taxon>
        <taxon>Spirurina</taxon>
        <taxon>Ascaridomorpha</taxon>
        <taxon>Ascaridoidea</taxon>
        <taxon>Toxocaridae</taxon>
        <taxon>Toxocara</taxon>
    </lineage>
</organism>
<dbReference type="WBParaSite" id="TCNE_0000791501-mRNA-1">
    <property type="protein sequence ID" value="TCNE_0000791501-mRNA-1"/>
    <property type="gene ID" value="TCNE_0000791501"/>
</dbReference>
<dbReference type="AlphaFoldDB" id="A0A183UHE5"/>
<evidence type="ECO:0000313" key="3">
    <source>
        <dbReference type="Proteomes" id="UP000050794"/>
    </source>
</evidence>
<dbReference type="EMBL" id="UYWY01019784">
    <property type="protein sequence ID" value="VDM39236.1"/>
    <property type="molecule type" value="Genomic_DNA"/>
</dbReference>
<keyword evidence="3" id="KW-1185">Reference proteome</keyword>
<gene>
    <name evidence="2" type="ORF">TCNE_LOCUS7915</name>
</gene>
<evidence type="ECO:0000256" key="1">
    <source>
        <dbReference type="SAM" id="MobiDB-lite"/>
    </source>
</evidence>
<evidence type="ECO:0000313" key="4">
    <source>
        <dbReference type="WBParaSite" id="TCNE_0000791501-mRNA-1"/>
    </source>
</evidence>
<reference evidence="4" key="1">
    <citation type="submission" date="2016-06" db="UniProtKB">
        <authorList>
            <consortium name="WormBaseParasite"/>
        </authorList>
    </citation>
    <scope>IDENTIFICATION</scope>
</reference>